<evidence type="ECO:0000313" key="2">
    <source>
        <dbReference type="EMBL" id="PLW07197.1"/>
    </source>
</evidence>
<evidence type="ECO:0000313" key="4">
    <source>
        <dbReference type="Proteomes" id="UP000235388"/>
    </source>
</evidence>
<feature type="compositionally biased region" description="Acidic residues" evidence="1">
    <location>
        <begin position="127"/>
        <end position="138"/>
    </location>
</feature>
<organism evidence="3 4">
    <name type="scientific">Puccinia coronata f. sp. avenae</name>
    <dbReference type="NCBI Taxonomy" id="200324"/>
    <lineage>
        <taxon>Eukaryota</taxon>
        <taxon>Fungi</taxon>
        <taxon>Dikarya</taxon>
        <taxon>Basidiomycota</taxon>
        <taxon>Pucciniomycotina</taxon>
        <taxon>Pucciniomycetes</taxon>
        <taxon>Pucciniales</taxon>
        <taxon>Pucciniaceae</taxon>
        <taxon>Puccinia</taxon>
    </lineage>
</organism>
<keyword evidence="4" id="KW-1185">Reference proteome</keyword>
<evidence type="ECO:0000256" key="1">
    <source>
        <dbReference type="SAM" id="MobiDB-lite"/>
    </source>
</evidence>
<sequence>MLLFPHMDNLILYRIAQPLSRPPHFTELYEGPPSPGPSQRRGLGELGRPGASQSQIRAGLCSPEVPNFDQPLYLAEAIYAKQVRAKAFLPTAIGTSQSSLTHPTSLSWSPPSPIPFHSSISVMEDITTSEEEEYEGSDDSMGADYETDSEIERTQTNDAPPDNHEKELVRKLLLEGHQGPKVLVMLHEKGINMSARTLTRRRLEWGL</sequence>
<name>A0A2N5UCP8_9BASI</name>
<dbReference type="STRING" id="200324.A0A2N5UCP8"/>
<evidence type="ECO:0000313" key="3">
    <source>
        <dbReference type="EMBL" id="PLW35512.1"/>
    </source>
</evidence>
<dbReference type="EMBL" id="PGCJ01000256">
    <property type="protein sequence ID" value="PLW35512.1"/>
    <property type="molecule type" value="Genomic_DNA"/>
</dbReference>
<proteinExistence type="predicted"/>
<reference evidence="3 4" key="1">
    <citation type="submission" date="2017-11" db="EMBL/GenBank/DDBJ databases">
        <title>De novo assembly and phasing of dikaryotic genomes from two isolates of Puccinia coronata f. sp. avenae, the causal agent of oat crown rust.</title>
        <authorList>
            <person name="Miller M.E."/>
            <person name="Zhang Y."/>
            <person name="Omidvar V."/>
            <person name="Sperschneider J."/>
            <person name="Schwessinger B."/>
            <person name="Raley C."/>
            <person name="Palmer J.M."/>
            <person name="Garnica D."/>
            <person name="Upadhyaya N."/>
            <person name="Rathjen J."/>
            <person name="Taylor J.M."/>
            <person name="Park R.F."/>
            <person name="Dodds P.N."/>
            <person name="Hirsch C.D."/>
            <person name="Kianian S.F."/>
            <person name="Figueroa M."/>
        </authorList>
    </citation>
    <scope>NUCLEOTIDE SEQUENCE [LARGE SCALE GENOMIC DNA]</scope>
    <source>
        <strain evidence="3">12NC29</strain>
    </source>
</reference>
<feature type="region of interest" description="Disordered" evidence="1">
    <location>
        <begin position="24"/>
        <end position="55"/>
    </location>
</feature>
<protein>
    <submittedName>
        <fullName evidence="3">Uncharacterized protein</fullName>
    </submittedName>
</protein>
<gene>
    <name evidence="3" type="ORF">PCANC_13558</name>
    <name evidence="2" type="ORF">PCANC_24874</name>
</gene>
<feature type="region of interest" description="Disordered" evidence="1">
    <location>
        <begin position="127"/>
        <end position="163"/>
    </location>
</feature>
<feature type="compositionally biased region" description="Basic and acidic residues" evidence="1">
    <location>
        <begin position="150"/>
        <end position="163"/>
    </location>
</feature>
<dbReference type="Proteomes" id="UP000235388">
    <property type="component" value="Unassembled WGS sequence"/>
</dbReference>
<dbReference type="EMBL" id="PGCJ01001246">
    <property type="protein sequence ID" value="PLW07197.1"/>
    <property type="molecule type" value="Genomic_DNA"/>
</dbReference>
<comment type="caution">
    <text evidence="3">The sequence shown here is derived from an EMBL/GenBank/DDBJ whole genome shotgun (WGS) entry which is preliminary data.</text>
</comment>
<dbReference type="AlphaFoldDB" id="A0A2N5UCP8"/>
<accession>A0A2N5UCP8</accession>